<dbReference type="CDD" id="cd18622">
    <property type="entry name" value="GH32_Inu-like"/>
    <property type="match status" value="1"/>
</dbReference>
<dbReference type="RefSeq" id="WP_183297998.1">
    <property type="nucleotide sequence ID" value="NZ_JACHVX010000008.1"/>
</dbReference>
<dbReference type="InterPro" id="IPR013189">
    <property type="entry name" value="Glyco_hydro_32_C"/>
</dbReference>
<dbReference type="PANTHER" id="PTHR42800:SF1">
    <property type="entry name" value="EXOINULINASE INUD (AFU_ORTHOLOGUE AFUA_5G00480)"/>
    <property type="match status" value="1"/>
</dbReference>
<dbReference type="SMART" id="SM00640">
    <property type="entry name" value="Glyco_32"/>
    <property type="match status" value="1"/>
</dbReference>
<dbReference type="InterPro" id="IPR013148">
    <property type="entry name" value="Glyco_hydro_32_N"/>
</dbReference>
<name>A0A7W4YCY8_9CELL</name>
<accession>A0A7W4YCY8</accession>
<dbReference type="GO" id="GO:0031219">
    <property type="term" value="F:levanase activity"/>
    <property type="evidence" value="ECO:0007669"/>
    <property type="project" value="UniProtKB-EC"/>
</dbReference>
<keyword evidence="3 7" id="KW-0326">Glycosidase</keyword>
<sequence length="890" mass="94963">MHRNHQHTGTAPRRRTGRRLLAVASAVAFAAALAPGAPAAASRPGPPAAYDQDLRPQFHFSAQENWLNDPNGLVYHEGVYHLFFQHNPFGNTWGNMSWGHATSPDLVHWTEQPVAIGQGFDEQGQPIEDIFSGSVVVDHGNTSGFGTAEDPPLVALYTSAYTQMHPTLPGIQAQSVAYSTDDGQTWTKHDGNPVLDIGSRDFRDPKVFWHEPTQEWRMVLVRAPEHVVAIYGSTNLTEWTHLSDFGPAGAVGGAWECPDLFPLAVDGDPDNVKWVMIVSLNPGGIAGGSGTQYFVGDFDGTTFTSDDPPTYTPPAGTVLEGFEGATYGDWTATGTAFGDAPSTGDLPGQAGVAGFEGAQLANSFHGGDGSRGTLTSPEITVTGDYLNFLVGGGNHPRVEGTTLDPTLPTGTVLADFEGSTWGEGWTATGDFAGDGPRPGTIGDQQAVSGYQDEQLVNTFTDHDAATGTVTSPTFTIEQGFINLLVGGGYHPYTGEGADATAVNLVVDGEVVQSATGQDSEALNWVAWDVSALVGKQAQIQVVDNNTGGWGHVLADHIMFSPEPSHPVSVETSVNLLVGDEVVRTATGPSSETLDWTGWDVRDLVGQDVRIQLVDNSTGGWGHVLADQFTFADEPALSATQRAHWLDRGRDFYAGVTFSGVPDDRRIMIGWMSNWQYANAVPTDPWRSAMSVPRDLTLVTTDGQPRLRSTPVPELRSLRNRAVPVKRTTLGPGVTPVTERASGDQLEIQATFRPGDAESFGLHVRVGEGERTVIGYDVERRELYVDRTRSGAVGFSPAFPSVERAPLEPDAYGNVTLRVLVDRSSVEVFANGGQVAITDLVLPARGSDGVELFSTGGRARLTDMKVWHLASSWTGAHPTPAPSGSAPPAQP</sequence>
<dbReference type="Pfam" id="PF08244">
    <property type="entry name" value="Glyco_hydro_32C"/>
    <property type="match status" value="1"/>
</dbReference>
<feature type="domain" description="Glycosyl hydrolase family 32 C-terminal" evidence="6">
    <location>
        <begin position="713"/>
        <end position="867"/>
    </location>
</feature>
<reference evidence="7 8" key="1">
    <citation type="submission" date="2020-08" db="EMBL/GenBank/DDBJ databases">
        <title>The Agave Microbiome: Exploring the role of microbial communities in plant adaptations to desert environments.</title>
        <authorList>
            <person name="Partida-Martinez L.P."/>
        </authorList>
    </citation>
    <scope>NUCLEOTIDE SEQUENCE [LARGE SCALE GENOMIC DNA]</scope>
    <source>
        <strain evidence="7 8">RAS26</strain>
    </source>
</reference>
<dbReference type="Gene3D" id="2.60.120.560">
    <property type="entry name" value="Exo-inulinase, domain 1"/>
    <property type="match status" value="1"/>
</dbReference>
<dbReference type="PANTHER" id="PTHR42800">
    <property type="entry name" value="EXOINULINASE INUD (AFU_ORTHOLOGUE AFUA_5G00480)"/>
    <property type="match status" value="1"/>
</dbReference>
<dbReference type="InterPro" id="IPR023296">
    <property type="entry name" value="Glyco_hydro_beta-prop_sf"/>
</dbReference>
<evidence type="ECO:0000256" key="1">
    <source>
        <dbReference type="ARBA" id="ARBA00009902"/>
    </source>
</evidence>
<dbReference type="GO" id="GO:0005987">
    <property type="term" value="P:sucrose catabolic process"/>
    <property type="evidence" value="ECO:0007669"/>
    <property type="project" value="TreeGrafter"/>
</dbReference>
<dbReference type="InterPro" id="IPR013320">
    <property type="entry name" value="ConA-like_dom_sf"/>
</dbReference>
<dbReference type="SUPFAM" id="SSF49899">
    <property type="entry name" value="Concanavalin A-like lectins/glucanases"/>
    <property type="match status" value="1"/>
</dbReference>
<evidence type="ECO:0000256" key="2">
    <source>
        <dbReference type="ARBA" id="ARBA00022801"/>
    </source>
</evidence>
<protein>
    <submittedName>
        <fullName evidence="7">Levanase</fullName>
        <ecNumber evidence="7">3.2.1.65</ecNumber>
    </submittedName>
</protein>
<dbReference type="EMBL" id="JACHVX010000008">
    <property type="protein sequence ID" value="MBB2925268.1"/>
    <property type="molecule type" value="Genomic_DNA"/>
</dbReference>
<dbReference type="InterPro" id="IPR001362">
    <property type="entry name" value="Glyco_hydro_32"/>
</dbReference>
<gene>
    <name evidence="7" type="ORF">FHR80_004208</name>
</gene>
<dbReference type="Proteomes" id="UP000518206">
    <property type="component" value="Unassembled WGS sequence"/>
</dbReference>
<dbReference type="GO" id="GO:0005737">
    <property type="term" value="C:cytoplasm"/>
    <property type="evidence" value="ECO:0007669"/>
    <property type="project" value="TreeGrafter"/>
</dbReference>
<comment type="similarity">
    <text evidence="1">Belongs to the glycosyl hydrolase 32 family.</text>
</comment>
<dbReference type="GO" id="GO:0004575">
    <property type="term" value="F:sucrose alpha-glucosidase activity"/>
    <property type="evidence" value="ECO:0007669"/>
    <property type="project" value="TreeGrafter"/>
</dbReference>
<evidence type="ECO:0000259" key="6">
    <source>
        <dbReference type="Pfam" id="PF08244"/>
    </source>
</evidence>
<evidence type="ECO:0000313" key="8">
    <source>
        <dbReference type="Proteomes" id="UP000518206"/>
    </source>
</evidence>
<feature type="domain" description="Glycosyl hydrolase family 32 N-terminal" evidence="5">
    <location>
        <begin position="632"/>
        <end position="706"/>
    </location>
</feature>
<comment type="caution">
    <text evidence="7">The sequence shown here is derived from an EMBL/GenBank/DDBJ whole genome shotgun (WGS) entry which is preliminary data.</text>
</comment>
<feature type="domain" description="Glycosyl hydrolase family 32 N-terminal" evidence="5">
    <location>
        <begin position="59"/>
        <end position="306"/>
    </location>
</feature>
<evidence type="ECO:0000256" key="4">
    <source>
        <dbReference type="SAM" id="SignalP"/>
    </source>
</evidence>
<keyword evidence="2 7" id="KW-0378">Hydrolase</keyword>
<evidence type="ECO:0000256" key="3">
    <source>
        <dbReference type="ARBA" id="ARBA00023295"/>
    </source>
</evidence>
<evidence type="ECO:0000259" key="5">
    <source>
        <dbReference type="Pfam" id="PF00251"/>
    </source>
</evidence>
<organism evidence="7 8">
    <name type="scientific">Cellulomonas cellasea</name>
    <dbReference type="NCBI Taxonomy" id="43670"/>
    <lineage>
        <taxon>Bacteria</taxon>
        <taxon>Bacillati</taxon>
        <taxon>Actinomycetota</taxon>
        <taxon>Actinomycetes</taxon>
        <taxon>Micrococcales</taxon>
        <taxon>Cellulomonadaceae</taxon>
        <taxon>Cellulomonas</taxon>
    </lineage>
</organism>
<evidence type="ECO:0000313" key="7">
    <source>
        <dbReference type="EMBL" id="MBB2925268.1"/>
    </source>
</evidence>
<feature type="signal peptide" evidence="4">
    <location>
        <begin position="1"/>
        <end position="39"/>
    </location>
</feature>
<dbReference type="Pfam" id="PF00251">
    <property type="entry name" value="Glyco_hydro_32N"/>
    <property type="match status" value="2"/>
</dbReference>
<keyword evidence="4" id="KW-0732">Signal</keyword>
<feature type="chain" id="PRO_5038414955" evidence="4">
    <location>
        <begin position="40"/>
        <end position="890"/>
    </location>
</feature>
<dbReference type="SUPFAM" id="SSF75005">
    <property type="entry name" value="Arabinanase/levansucrase/invertase"/>
    <property type="match status" value="2"/>
</dbReference>
<dbReference type="EC" id="3.2.1.65" evidence="7"/>
<dbReference type="Gene3D" id="2.115.10.20">
    <property type="entry name" value="Glycosyl hydrolase domain, family 43"/>
    <property type="match status" value="2"/>
</dbReference>
<dbReference type="InterPro" id="IPR006311">
    <property type="entry name" value="TAT_signal"/>
</dbReference>
<dbReference type="PROSITE" id="PS51318">
    <property type="entry name" value="TAT"/>
    <property type="match status" value="1"/>
</dbReference>
<proteinExistence type="inferred from homology"/>
<dbReference type="AlphaFoldDB" id="A0A7W4YCY8"/>
<reference evidence="7 8" key="2">
    <citation type="submission" date="2020-08" db="EMBL/GenBank/DDBJ databases">
        <authorList>
            <person name="Partida-Martinez L."/>
            <person name="Huntemann M."/>
            <person name="Clum A."/>
            <person name="Wang J."/>
            <person name="Palaniappan K."/>
            <person name="Ritter S."/>
            <person name="Chen I.-M."/>
            <person name="Stamatis D."/>
            <person name="Reddy T."/>
            <person name="O'Malley R."/>
            <person name="Daum C."/>
            <person name="Shapiro N."/>
            <person name="Ivanova N."/>
            <person name="Kyrpides N."/>
            <person name="Woyke T."/>
        </authorList>
    </citation>
    <scope>NUCLEOTIDE SEQUENCE [LARGE SCALE GENOMIC DNA]</scope>
    <source>
        <strain evidence="7 8">RAS26</strain>
    </source>
</reference>